<reference evidence="1 2" key="1">
    <citation type="submission" date="2018-02" db="EMBL/GenBank/DDBJ databases">
        <title>Complete Genome Sequences of Erwinia amylovora Phages vB_EamP-S2 and vB_EamM-Bue1.</title>
        <authorList>
            <person name="Knecht L.E."/>
        </authorList>
    </citation>
    <scope>NUCLEOTIDE SEQUENCE [LARGE SCALE GENOMIC DNA]</scope>
</reference>
<keyword evidence="2" id="KW-1185">Reference proteome</keyword>
<dbReference type="EMBL" id="MG973030">
    <property type="protein sequence ID" value="AVO22894.1"/>
    <property type="molecule type" value="Genomic_DNA"/>
</dbReference>
<evidence type="ECO:0000313" key="1">
    <source>
        <dbReference type="EMBL" id="AVO22894.1"/>
    </source>
</evidence>
<dbReference type="GeneID" id="55607846"/>
<accession>A0A2P1JU65</accession>
<dbReference type="Proteomes" id="UP000242372">
    <property type="component" value="Segment"/>
</dbReference>
<sequence length="313" mass="34976">MQDFRNAVTEIVQRGLSRKNRWRVTIPLPDGVFDSSVPGSSDKNPYKPSGLLSTLQTGVKIVNAFFGGKTKSAASLQAMCSMAAFPGVAIDTTAMSSDANHIKMANNISQSDVDFTFIIGTDFYEKQVMDSWRKLIYDPHTIKMGYWDDYTVDIIIEQLDTMDNVVHRMYLTGAYPMNFETVILDKGAADQYHQYTLTFTFNHMMNDTEYSNGNTSSEFLPIGIAESLITGDWETAASKAGQLYRKIKDGNFTGEALFAYQQLDKLVNSMAGVSIADFERISIGFQRDIMNNSQISAVDKSNLLSLLKDVTRR</sequence>
<dbReference type="RefSeq" id="YP_009837653.1">
    <property type="nucleotide sequence ID" value="NC_048702.1"/>
</dbReference>
<protein>
    <submittedName>
        <fullName evidence="1">Tail tube monomer</fullName>
    </submittedName>
</protein>
<name>A0A2P1JU65_9CAUD</name>
<dbReference type="KEGG" id="vg:55607846"/>
<proteinExistence type="predicted"/>
<evidence type="ECO:0000313" key="2">
    <source>
        <dbReference type="Proteomes" id="UP000242372"/>
    </source>
</evidence>
<organism evidence="1 2">
    <name type="scientific">Erwinia phage vB_EamM-Bue1</name>
    <dbReference type="NCBI Taxonomy" id="2099338"/>
    <lineage>
        <taxon>Viruses</taxon>
        <taxon>Duplodnaviria</taxon>
        <taxon>Heunggongvirae</taxon>
        <taxon>Uroviricota</taxon>
        <taxon>Caudoviricetes</taxon>
        <taxon>Pantevenvirales</taxon>
        <taxon>Ackermannviridae</taxon>
        <taxon>Nezavisimistyvirus</taxon>
        <taxon>Nezavisimistyvirus bue1</taxon>
    </lineage>
</organism>